<dbReference type="FunCoup" id="A0A6P9A2D3">
    <property type="interactions" value="151"/>
</dbReference>
<evidence type="ECO:0000256" key="5">
    <source>
        <dbReference type="ARBA" id="ARBA00022989"/>
    </source>
</evidence>
<dbReference type="Gene3D" id="1.10.437.10">
    <property type="entry name" value="Blc2-like"/>
    <property type="match status" value="1"/>
</dbReference>
<dbReference type="GO" id="GO:0001836">
    <property type="term" value="P:release of cytochrome c from mitochondria"/>
    <property type="evidence" value="ECO:0007669"/>
    <property type="project" value="TreeGrafter"/>
</dbReference>
<dbReference type="CDD" id="cd06845">
    <property type="entry name" value="Bcl-2_like"/>
    <property type="match status" value="1"/>
</dbReference>
<dbReference type="FunFam" id="1.10.437.10:FF:000009">
    <property type="entry name" value="Uncharacterized protein, isoform A"/>
    <property type="match status" value="1"/>
</dbReference>
<reference evidence="11" key="1">
    <citation type="submission" date="2025-08" db="UniProtKB">
        <authorList>
            <consortium name="RefSeq"/>
        </authorList>
    </citation>
    <scope>IDENTIFICATION</scope>
    <source>
        <tissue evidence="11">Total insect</tissue>
    </source>
</reference>
<evidence type="ECO:0000256" key="7">
    <source>
        <dbReference type="SAM" id="MobiDB-lite"/>
    </source>
</evidence>
<evidence type="ECO:0000313" key="11">
    <source>
        <dbReference type="RefSeq" id="XP_034251957.1"/>
    </source>
</evidence>
<evidence type="ECO:0000256" key="4">
    <source>
        <dbReference type="ARBA" id="ARBA00022703"/>
    </source>
</evidence>
<keyword evidence="3 8" id="KW-0812">Transmembrane</keyword>
<feature type="region of interest" description="Disordered" evidence="7">
    <location>
        <begin position="1"/>
        <end position="66"/>
    </location>
</feature>
<dbReference type="GO" id="GO:0008630">
    <property type="term" value="P:intrinsic apoptotic signaling pathway in response to DNA damage"/>
    <property type="evidence" value="ECO:0007669"/>
    <property type="project" value="TreeGrafter"/>
</dbReference>
<dbReference type="PANTHER" id="PTHR11256">
    <property type="entry name" value="BCL-2 RELATED"/>
    <property type="match status" value="1"/>
</dbReference>
<feature type="compositionally biased region" description="Acidic residues" evidence="7">
    <location>
        <begin position="19"/>
        <end position="43"/>
    </location>
</feature>
<keyword evidence="4" id="KW-0053">Apoptosis</keyword>
<dbReference type="RefSeq" id="XP_034251957.1">
    <property type="nucleotide sequence ID" value="XM_034396066.1"/>
</dbReference>
<evidence type="ECO:0000256" key="8">
    <source>
        <dbReference type="SAM" id="Phobius"/>
    </source>
</evidence>
<dbReference type="InParanoid" id="A0A6P9A2D3"/>
<evidence type="ECO:0000256" key="3">
    <source>
        <dbReference type="ARBA" id="ARBA00022692"/>
    </source>
</evidence>
<dbReference type="GeneID" id="117651754"/>
<accession>A0A6P9A2D3</accession>
<dbReference type="KEGG" id="tpal:117651754"/>
<evidence type="ECO:0000256" key="6">
    <source>
        <dbReference type="ARBA" id="ARBA00023136"/>
    </source>
</evidence>
<dbReference type="SUPFAM" id="SSF56854">
    <property type="entry name" value="Bcl-2 inhibitors of programmed cell death"/>
    <property type="match status" value="1"/>
</dbReference>
<dbReference type="Proteomes" id="UP000515158">
    <property type="component" value="Unplaced"/>
</dbReference>
<gene>
    <name evidence="11" type="primary">LOC117651754</name>
</gene>
<keyword evidence="6 8" id="KW-0472">Membrane</keyword>
<dbReference type="PROSITE" id="PS01258">
    <property type="entry name" value="BH2"/>
    <property type="match status" value="1"/>
</dbReference>
<comment type="similarity">
    <text evidence="2">Belongs to the Bcl-2 family.</text>
</comment>
<proteinExistence type="inferred from homology"/>
<protein>
    <submittedName>
        <fullName evidence="11">Uncharacterized protein LOC117651754 isoform X1</fullName>
    </submittedName>
</protein>
<dbReference type="Pfam" id="PF00452">
    <property type="entry name" value="Bcl-2"/>
    <property type="match status" value="1"/>
</dbReference>
<dbReference type="AlphaFoldDB" id="A0A6P9A2D3"/>
<dbReference type="InterPro" id="IPR036834">
    <property type="entry name" value="Bcl-2-like_sf"/>
</dbReference>
<dbReference type="PRINTS" id="PR01862">
    <property type="entry name" value="BCL2FAMILY"/>
</dbReference>
<comment type="subcellular location">
    <subcellularLocation>
        <location evidence="1">Membrane</location>
        <topology evidence="1">Single-pass membrane protein</topology>
    </subcellularLocation>
</comment>
<dbReference type="OrthoDB" id="6021377at2759"/>
<keyword evidence="10" id="KW-1185">Reference proteome</keyword>
<evidence type="ECO:0000259" key="9">
    <source>
        <dbReference type="SMART" id="SM00337"/>
    </source>
</evidence>
<dbReference type="InterPro" id="IPR026298">
    <property type="entry name" value="Bcl-2_fam"/>
</dbReference>
<sequence length="344" mass="36494">MTSRDDGPEQWQQQRQQEEEVDDGEDGEDGEDVEEEPASDDATPDATPDPGAMPSDALGGLGLAPASGNVLRSRRKMSTPAALLGDHHAHMAQMAAMMPRRRFSNVSDVVSRKLSSTIGWRTAPAHSKIVEIVSQGKALCGQYIRSRLKRAGLFDRKCGLQRLRSAATLNAPQGLAGADSLLSMHSLREVFSELNLVGLELERRHPKVYTGVARQAAPGPIVSDKAAATALTAVGRDLLKHDVTWGKVVALYAVAGALAVDCVRQGHPEYLHALVAAVGQLLEDDLAPWIADNGGWVALVQHCTRGIADGEVSVAVVAALICAVMAAVLGAVLMLRGLGKFALI</sequence>
<dbReference type="PROSITE" id="PS50062">
    <property type="entry name" value="BCL2_FAMILY"/>
    <property type="match status" value="1"/>
</dbReference>
<dbReference type="GO" id="GO:0042981">
    <property type="term" value="P:regulation of apoptotic process"/>
    <property type="evidence" value="ECO:0007669"/>
    <property type="project" value="InterPro"/>
</dbReference>
<dbReference type="InterPro" id="IPR002475">
    <property type="entry name" value="Bcl2-like"/>
</dbReference>
<keyword evidence="5 8" id="KW-1133">Transmembrane helix</keyword>
<evidence type="ECO:0000256" key="2">
    <source>
        <dbReference type="ARBA" id="ARBA00009458"/>
    </source>
</evidence>
<evidence type="ECO:0000313" key="10">
    <source>
        <dbReference type="Proteomes" id="UP000515158"/>
    </source>
</evidence>
<dbReference type="GO" id="GO:0051400">
    <property type="term" value="F:BH domain binding"/>
    <property type="evidence" value="ECO:0007669"/>
    <property type="project" value="TreeGrafter"/>
</dbReference>
<feature type="transmembrane region" description="Helical" evidence="8">
    <location>
        <begin position="312"/>
        <end position="335"/>
    </location>
</feature>
<dbReference type="GO" id="GO:0005741">
    <property type="term" value="C:mitochondrial outer membrane"/>
    <property type="evidence" value="ECO:0007669"/>
    <property type="project" value="TreeGrafter"/>
</dbReference>
<dbReference type="InterPro" id="IPR046371">
    <property type="entry name" value="Bcl-2_BH1-3"/>
</dbReference>
<dbReference type="GO" id="GO:0097192">
    <property type="term" value="P:extrinsic apoptotic signaling pathway in absence of ligand"/>
    <property type="evidence" value="ECO:0007669"/>
    <property type="project" value="TreeGrafter"/>
</dbReference>
<feature type="domain" description="Bcl-2 Bcl-2 homology region 1-3" evidence="9">
    <location>
        <begin position="194"/>
        <end position="296"/>
    </location>
</feature>
<dbReference type="SMART" id="SM00337">
    <property type="entry name" value="BCL"/>
    <property type="match status" value="1"/>
</dbReference>
<organism evidence="11">
    <name type="scientific">Thrips palmi</name>
    <name type="common">Melon thrips</name>
    <dbReference type="NCBI Taxonomy" id="161013"/>
    <lineage>
        <taxon>Eukaryota</taxon>
        <taxon>Metazoa</taxon>
        <taxon>Ecdysozoa</taxon>
        <taxon>Arthropoda</taxon>
        <taxon>Hexapoda</taxon>
        <taxon>Insecta</taxon>
        <taxon>Pterygota</taxon>
        <taxon>Neoptera</taxon>
        <taxon>Paraneoptera</taxon>
        <taxon>Thysanoptera</taxon>
        <taxon>Terebrantia</taxon>
        <taxon>Thripoidea</taxon>
        <taxon>Thripidae</taxon>
        <taxon>Thrips</taxon>
    </lineage>
</organism>
<name>A0A6P9A2D3_THRPL</name>
<dbReference type="InterPro" id="IPR020726">
    <property type="entry name" value="Bcl2_BH2_motif_CS"/>
</dbReference>
<evidence type="ECO:0000256" key="1">
    <source>
        <dbReference type="ARBA" id="ARBA00004167"/>
    </source>
</evidence>
<dbReference type="PANTHER" id="PTHR11256:SF48">
    <property type="entry name" value="BCL-2-RELATED OVARIAN KILLER PROTEIN"/>
    <property type="match status" value="1"/>
</dbReference>